<dbReference type="RefSeq" id="WP_091521277.1">
    <property type="nucleotide sequence ID" value="NZ_FOVI01000007.1"/>
</dbReference>
<dbReference type="EMBL" id="FOVI01000007">
    <property type="protein sequence ID" value="SFN56002.1"/>
    <property type="molecule type" value="Genomic_DNA"/>
</dbReference>
<keyword evidence="1" id="KW-0732">Signal</keyword>
<protein>
    <recommendedName>
        <fullName evidence="4">YD repeat-containing protein</fullName>
    </recommendedName>
</protein>
<evidence type="ECO:0000313" key="3">
    <source>
        <dbReference type="Proteomes" id="UP000199036"/>
    </source>
</evidence>
<keyword evidence="3" id="KW-1185">Reference proteome</keyword>
<reference evidence="3" key="1">
    <citation type="submission" date="2016-10" db="EMBL/GenBank/DDBJ databases">
        <authorList>
            <person name="Varghese N."/>
            <person name="Submissions S."/>
        </authorList>
    </citation>
    <scope>NUCLEOTIDE SEQUENCE [LARGE SCALE GENOMIC DNA]</scope>
    <source>
        <strain evidence="3">DS-12</strain>
    </source>
</reference>
<feature type="chain" id="PRO_5011453488" description="YD repeat-containing protein" evidence="1">
    <location>
        <begin position="30"/>
        <end position="268"/>
    </location>
</feature>
<evidence type="ECO:0000313" key="2">
    <source>
        <dbReference type="EMBL" id="SFN56002.1"/>
    </source>
</evidence>
<dbReference type="AlphaFoldDB" id="A0A1I5A0K9"/>
<feature type="signal peptide" evidence="1">
    <location>
        <begin position="1"/>
        <end position="29"/>
    </location>
</feature>
<sequence length="268" mass="31101">MKKFYKKAKHFAMLSYLVIFAICIFTACTKDDDDNAETDGITKRLTHFSISSNRADYDYDTATFYYEYDEQGRLAAVNSYVTFKFSYIGNSNVPEVLRRIKRPDRPNQYEDFKMIYNENGIPVQVQKTGTTGNDYIQNITYNNQQLSFTIGSNTNYVIEDPDIEKGTFSKYKRNNTSYNYHYASDLKNGLTQQHKLDLFMALIDPTFNYSLSYLTGYFFSPKVISAMEVSPLPNGEHIEIEKSDDGYITKRRFITSGGDIFTSIYFYE</sequence>
<name>A0A1I5A0K9_9FLAO</name>
<proteinExistence type="predicted"/>
<evidence type="ECO:0008006" key="4">
    <source>
        <dbReference type="Google" id="ProtNLM"/>
    </source>
</evidence>
<gene>
    <name evidence="2" type="ORF">SAMN05421741_10753</name>
</gene>
<evidence type="ECO:0000256" key="1">
    <source>
        <dbReference type="SAM" id="SignalP"/>
    </source>
</evidence>
<dbReference type="STRING" id="913024.SAMN05421741_10753"/>
<dbReference type="OrthoDB" id="1497875at2"/>
<accession>A0A1I5A0K9</accession>
<dbReference type="PROSITE" id="PS51257">
    <property type="entry name" value="PROKAR_LIPOPROTEIN"/>
    <property type="match status" value="1"/>
</dbReference>
<organism evidence="2 3">
    <name type="scientific">Paenimyroides ummariense</name>
    <dbReference type="NCBI Taxonomy" id="913024"/>
    <lineage>
        <taxon>Bacteria</taxon>
        <taxon>Pseudomonadati</taxon>
        <taxon>Bacteroidota</taxon>
        <taxon>Flavobacteriia</taxon>
        <taxon>Flavobacteriales</taxon>
        <taxon>Flavobacteriaceae</taxon>
        <taxon>Paenimyroides</taxon>
    </lineage>
</organism>
<dbReference type="Proteomes" id="UP000199036">
    <property type="component" value="Unassembled WGS sequence"/>
</dbReference>